<sequence length="251" mass="26875">MPITASKRIPAAGQPAKVLHLSGRSDVCCKRGYTSRPLRSPVMRVHNEGDAPSPGPASPSTPQDRSFTSSASKPSKPASEVRTDLLQGCRTIMRELQGLDFPPGEIRGYFTHAVKPPAGMPADFDMGRARAVVAQMLAGREEEVADVQALKAAQLMLSDVWRWRRRGGGMDDESDLPPHLLALEGLQRLGGEQIDRITSSLLDNLPISDEQKRELSGPVQQAAMAGLNGAVWGSMAAAAGLLLIFNFARGG</sequence>
<accession>A0AAD3HLM3</accession>
<dbReference type="AlphaFoldDB" id="A0AAD3HLM3"/>
<proteinExistence type="predicted"/>
<evidence type="ECO:0000256" key="1">
    <source>
        <dbReference type="SAM" id="MobiDB-lite"/>
    </source>
</evidence>
<keyword evidence="2" id="KW-0812">Transmembrane</keyword>
<keyword evidence="4" id="KW-1185">Reference proteome</keyword>
<gene>
    <name evidence="3" type="ORF">Agub_g7344</name>
</gene>
<evidence type="ECO:0000313" key="3">
    <source>
        <dbReference type="EMBL" id="GFR45889.1"/>
    </source>
</evidence>
<name>A0AAD3HLM3_9CHLO</name>
<reference evidence="3 4" key="1">
    <citation type="journal article" date="2021" name="Sci. Rep.">
        <title>Genome sequencing of the multicellular alga Astrephomene provides insights into convergent evolution of germ-soma differentiation.</title>
        <authorList>
            <person name="Yamashita S."/>
            <person name="Yamamoto K."/>
            <person name="Matsuzaki R."/>
            <person name="Suzuki S."/>
            <person name="Yamaguchi H."/>
            <person name="Hirooka S."/>
            <person name="Minakuchi Y."/>
            <person name="Miyagishima S."/>
            <person name="Kawachi M."/>
            <person name="Toyoda A."/>
            <person name="Nozaki H."/>
        </authorList>
    </citation>
    <scope>NUCLEOTIDE SEQUENCE [LARGE SCALE GENOMIC DNA]</scope>
    <source>
        <strain evidence="3 4">NIES-4017</strain>
    </source>
</reference>
<feature type="transmembrane region" description="Helical" evidence="2">
    <location>
        <begin position="229"/>
        <end position="248"/>
    </location>
</feature>
<feature type="region of interest" description="Disordered" evidence="1">
    <location>
        <begin position="30"/>
        <end position="81"/>
    </location>
</feature>
<keyword evidence="2" id="KW-1133">Transmembrane helix</keyword>
<evidence type="ECO:0000256" key="2">
    <source>
        <dbReference type="SAM" id="Phobius"/>
    </source>
</evidence>
<dbReference type="EMBL" id="BMAR01000011">
    <property type="protein sequence ID" value="GFR45889.1"/>
    <property type="molecule type" value="Genomic_DNA"/>
</dbReference>
<keyword evidence="2" id="KW-0472">Membrane</keyword>
<comment type="caution">
    <text evidence="3">The sequence shown here is derived from an EMBL/GenBank/DDBJ whole genome shotgun (WGS) entry which is preliminary data.</text>
</comment>
<feature type="compositionally biased region" description="Low complexity" evidence="1">
    <location>
        <begin position="69"/>
        <end position="78"/>
    </location>
</feature>
<evidence type="ECO:0000313" key="4">
    <source>
        <dbReference type="Proteomes" id="UP001054857"/>
    </source>
</evidence>
<organism evidence="3 4">
    <name type="scientific">Astrephomene gubernaculifera</name>
    <dbReference type="NCBI Taxonomy" id="47775"/>
    <lineage>
        <taxon>Eukaryota</taxon>
        <taxon>Viridiplantae</taxon>
        <taxon>Chlorophyta</taxon>
        <taxon>core chlorophytes</taxon>
        <taxon>Chlorophyceae</taxon>
        <taxon>CS clade</taxon>
        <taxon>Chlamydomonadales</taxon>
        <taxon>Astrephomenaceae</taxon>
        <taxon>Astrephomene</taxon>
    </lineage>
</organism>
<dbReference type="Proteomes" id="UP001054857">
    <property type="component" value="Unassembled WGS sequence"/>
</dbReference>
<protein>
    <submittedName>
        <fullName evidence="3">Uncharacterized protein</fullName>
    </submittedName>
</protein>